<sequence length="210" mass="23251">MQISKAKENILKKIRQALSNPVPVPFPQSEGNDSVFQPRQQESEVEFAENFSKLQGRFSFCLDRAEAVEQLKALITTRNWTKIYCREEQLKNDLQQAGLGIQYTTDLYGCDASITTCEKLIARTGSIVLSSAQQSGRTVSVYAPVHICIAYTSQLVYDIKDALSGVKEKYAKLPSLITLATGPSRTADIEKTLVVGVHGPKEVFCLMIEG</sequence>
<dbReference type="Pfam" id="PF02589">
    <property type="entry name" value="LUD_dom"/>
    <property type="match status" value="1"/>
</dbReference>
<accession>A0ABV3ZFH5</accession>
<evidence type="ECO:0000259" key="1">
    <source>
        <dbReference type="Pfam" id="PF02589"/>
    </source>
</evidence>
<proteinExistence type="predicted"/>
<name>A0ABV3ZFH5_9BACT</name>
<dbReference type="PANTHER" id="PTHR43682:SF1">
    <property type="entry name" value="LACTATE UTILIZATION PROTEIN C"/>
    <property type="match status" value="1"/>
</dbReference>
<gene>
    <name evidence="2" type="ORF">QTN47_14045</name>
</gene>
<feature type="domain" description="LUD" evidence="1">
    <location>
        <begin position="107"/>
        <end position="207"/>
    </location>
</feature>
<dbReference type="PANTHER" id="PTHR43682">
    <property type="entry name" value="LACTATE UTILIZATION PROTEIN C"/>
    <property type="match status" value="1"/>
</dbReference>
<protein>
    <submittedName>
        <fullName evidence="2">LUD domain-containing protein</fullName>
    </submittedName>
</protein>
<dbReference type="InterPro" id="IPR024185">
    <property type="entry name" value="FTHF_cligase-like_sf"/>
</dbReference>
<dbReference type="InterPro" id="IPR003741">
    <property type="entry name" value="LUD_dom"/>
</dbReference>
<reference evidence="2 3" key="1">
    <citation type="submission" date="2023-07" db="EMBL/GenBank/DDBJ databases">
        <authorList>
            <person name="Lian W.-H."/>
        </authorList>
    </citation>
    <scope>NUCLEOTIDE SEQUENCE [LARGE SCALE GENOMIC DNA]</scope>
    <source>
        <strain evidence="2 3">SYSU DXS3180</strain>
    </source>
</reference>
<dbReference type="SUPFAM" id="SSF100950">
    <property type="entry name" value="NagB/RpiA/CoA transferase-like"/>
    <property type="match status" value="1"/>
</dbReference>
<keyword evidence="3" id="KW-1185">Reference proteome</keyword>
<comment type="caution">
    <text evidence="2">The sequence shown here is derived from an EMBL/GenBank/DDBJ whole genome shotgun (WGS) entry which is preliminary data.</text>
</comment>
<dbReference type="RefSeq" id="WP_369330040.1">
    <property type="nucleotide sequence ID" value="NZ_JAULBC010000004.1"/>
</dbReference>
<dbReference type="EMBL" id="JAULBC010000004">
    <property type="protein sequence ID" value="MEX6688631.1"/>
    <property type="molecule type" value="Genomic_DNA"/>
</dbReference>
<evidence type="ECO:0000313" key="3">
    <source>
        <dbReference type="Proteomes" id="UP001560573"/>
    </source>
</evidence>
<organism evidence="2 3">
    <name type="scientific">Danxiaibacter flavus</name>
    <dbReference type="NCBI Taxonomy" id="3049108"/>
    <lineage>
        <taxon>Bacteria</taxon>
        <taxon>Pseudomonadati</taxon>
        <taxon>Bacteroidota</taxon>
        <taxon>Chitinophagia</taxon>
        <taxon>Chitinophagales</taxon>
        <taxon>Chitinophagaceae</taxon>
        <taxon>Danxiaibacter</taxon>
    </lineage>
</organism>
<dbReference type="Gene3D" id="3.40.50.10420">
    <property type="entry name" value="NagB/RpiA/CoA transferase-like"/>
    <property type="match status" value="1"/>
</dbReference>
<dbReference type="InterPro" id="IPR037171">
    <property type="entry name" value="NagB/RpiA_transferase-like"/>
</dbReference>
<dbReference type="Proteomes" id="UP001560573">
    <property type="component" value="Unassembled WGS sequence"/>
</dbReference>
<evidence type="ECO:0000313" key="2">
    <source>
        <dbReference type="EMBL" id="MEX6688631.1"/>
    </source>
</evidence>